<dbReference type="EMBL" id="JAAVVJ010000003">
    <property type="protein sequence ID" value="KAF7226527.1"/>
    <property type="molecule type" value="Genomic_DNA"/>
</dbReference>
<feature type="coiled-coil region" evidence="1">
    <location>
        <begin position="98"/>
        <end position="128"/>
    </location>
</feature>
<dbReference type="PROSITE" id="PS50041">
    <property type="entry name" value="C_TYPE_LECTIN_2"/>
    <property type="match status" value="1"/>
</dbReference>
<sequence length="288" mass="33312">MMDVNTRSVEIYENHNKFDQEKKSSGIYENPTEREKVRDRSSVGINTNPNGHQKAKLHPEHLLKCLGIICVLLIGGVIWAVVSETKCEARLGDKEVGIKQLTVEIKNLEQLIDQLRRERDNLSQNQKGILTFNKFPASDFSPNKTCQLCQSGWILFQGKCYLFYKKAGPWFTWDQSREYCQGRSADLVVIDNLQEQEFVTNHSVYYYDPICGYWLGLQQINRIWIWVDGQEDNLGYWMQQPYGASGAFAMLIPRPNGTVPPVTQNWDTCHNLYSFRFICERDALIISN</sequence>
<dbReference type="AlphaFoldDB" id="A0A8C6NL76"/>
<dbReference type="Proteomes" id="UP000694548">
    <property type="component" value="Chromosome sgr05"/>
</dbReference>
<evidence type="ECO:0000256" key="2">
    <source>
        <dbReference type="SAM" id="MobiDB-lite"/>
    </source>
</evidence>
<name>A0A8C6NL76_NOTFU</name>
<accession>A0A8C6NL76</accession>
<dbReference type="KEGG" id="nfu:107379114"/>
<feature type="transmembrane region" description="Helical" evidence="3">
    <location>
        <begin position="62"/>
        <end position="82"/>
    </location>
</feature>
<evidence type="ECO:0000256" key="3">
    <source>
        <dbReference type="SAM" id="Phobius"/>
    </source>
</evidence>
<dbReference type="SMART" id="SM00034">
    <property type="entry name" value="CLECT"/>
    <property type="match status" value="1"/>
</dbReference>
<keyword evidence="1" id="KW-0175">Coiled coil</keyword>
<evidence type="ECO:0000259" key="4">
    <source>
        <dbReference type="PROSITE" id="PS50041"/>
    </source>
</evidence>
<dbReference type="SUPFAM" id="SSF56436">
    <property type="entry name" value="C-type lectin-like"/>
    <property type="match status" value="1"/>
</dbReference>
<dbReference type="Proteomes" id="UP000822369">
    <property type="component" value="Chromosome 3"/>
</dbReference>
<proteinExistence type="predicted"/>
<evidence type="ECO:0000313" key="7">
    <source>
        <dbReference type="Proteomes" id="UP000694548"/>
    </source>
</evidence>
<gene>
    <name evidence="5" type="ORF">G4P62_005403</name>
</gene>
<protein>
    <submittedName>
        <fullName evidence="6">Asialoglycoprotein receptor 1-like</fullName>
    </submittedName>
    <submittedName>
        <fullName evidence="5">Transcript variant X1</fullName>
    </submittedName>
</protein>
<feature type="compositionally biased region" description="Basic and acidic residues" evidence="2">
    <location>
        <begin position="31"/>
        <end position="41"/>
    </location>
</feature>
<evidence type="ECO:0000313" key="5">
    <source>
        <dbReference type="EMBL" id="KAF7226527.1"/>
    </source>
</evidence>
<dbReference type="InterPro" id="IPR050111">
    <property type="entry name" value="C-type_lectin/snaclec_domain"/>
</dbReference>
<keyword evidence="3" id="KW-0812">Transmembrane</keyword>
<reference evidence="6" key="3">
    <citation type="submission" date="2025-05" db="UniProtKB">
        <authorList>
            <consortium name="Ensembl"/>
        </authorList>
    </citation>
    <scope>IDENTIFICATION</scope>
</reference>
<feature type="region of interest" description="Disordered" evidence="2">
    <location>
        <begin position="22"/>
        <end position="53"/>
    </location>
</feature>
<dbReference type="InterPro" id="IPR001304">
    <property type="entry name" value="C-type_lectin-like"/>
</dbReference>
<evidence type="ECO:0000256" key="1">
    <source>
        <dbReference type="SAM" id="Coils"/>
    </source>
</evidence>
<keyword evidence="3" id="KW-0472">Membrane</keyword>
<dbReference type="InterPro" id="IPR016187">
    <property type="entry name" value="CTDL_fold"/>
</dbReference>
<keyword evidence="3" id="KW-1133">Transmembrane helix</keyword>
<dbReference type="OMA" id="INRIWIW"/>
<organism evidence="6 7">
    <name type="scientific">Nothobranchius furzeri</name>
    <name type="common">Turquoise killifish</name>
    <dbReference type="NCBI Taxonomy" id="105023"/>
    <lineage>
        <taxon>Eukaryota</taxon>
        <taxon>Metazoa</taxon>
        <taxon>Chordata</taxon>
        <taxon>Craniata</taxon>
        <taxon>Vertebrata</taxon>
        <taxon>Euteleostomi</taxon>
        <taxon>Actinopterygii</taxon>
        <taxon>Neopterygii</taxon>
        <taxon>Teleostei</taxon>
        <taxon>Neoteleostei</taxon>
        <taxon>Acanthomorphata</taxon>
        <taxon>Ovalentaria</taxon>
        <taxon>Atherinomorphae</taxon>
        <taxon>Cyprinodontiformes</taxon>
        <taxon>Nothobranchiidae</taxon>
        <taxon>Nothobranchius</taxon>
    </lineage>
</organism>
<dbReference type="PANTHER" id="PTHR22803">
    <property type="entry name" value="MANNOSE, PHOSPHOLIPASE, LECTIN RECEPTOR RELATED"/>
    <property type="match status" value="1"/>
</dbReference>
<dbReference type="InterPro" id="IPR016186">
    <property type="entry name" value="C-type_lectin-like/link_sf"/>
</dbReference>
<keyword evidence="7" id="KW-1185">Reference proteome</keyword>
<dbReference type="Gene3D" id="3.10.100.10">
    <property type="entry name" value="Mannose-Binding Protein A, subunit A"/>
    <property type="match status" value="1"/>
</dbReference>
<dbReference type="Ensembl" id="ENSNFUT00015009811.1">
    <property type="protein sequence ID" value="ENSNFUP00015009334.1"/>
    <property type="gene ID" value="ENSNFUG00015004543.1"/>
</dbReference>
<feature type="domain" description="C-type lectin" evidence="4">
    <location>
        <begin position="156"/>
        <end position="280"/>
    </location>
</feature>
<reference evidence="6" key="1">
    <citation type="submission" date="2014-08" db="EMBL/GenBank/DDBJ databases">
        <authorList>
            <person name="Senf B."/>
            <person name="Petzold A."/>
            <person name="Downie B.R."/>
            <person name="Koch P."/>
            <person name="Platzer M."/>
        </authorList>
    </citation>
    <scope>NUCLEOTIDE SEQUENCE [LARGE SCALE GENOMIC DNA]</scope>
    <source>
        <strain evidence="6">GRZ</strain>
    </source>
</reference>
<dbReference type="GeneTree" id="ENSGT00940000167246"/>
<evidence type="ECO:0000313" key="6">
    <source>
        <dbReference type="Ensembl" id="ENSNFUP00015009334.1"/>
    </source>
</evidence>
<dbReference type="Pfam" id="PF00059">
    <property type="entry name" value="Lectin_C"/>
    <property type="match status" value="1"/>
</dbReference>
<reference evidence="5" key="2">
    <citation type="submission" date="2020-03" db="EMBL/GenBank/DDBJ databases">
        <title>Intra-Species Differences in Population Size shape Life History and Genome Evolution.</title>
        <authorList>
            <person name="Willemsen D."/>
            <person name="Cui R."/>
            <person name="Valenzano D.R."/>
        </authorList>
    </citation>
    <scope>NUCLEOTIDE SEQUENCE</scope>
    <source>
        <strain evidence="5">GRZ</strain>
        <tissue evidence="5">Whole</tissue>
    </source>
</reference>